<sequence>MSQNVITVGLTMRIPLLYRGEYSQWRERFMNYLEEQTDGEAMINSIHNGDQPLPVIAQVSLTGNAQNAPPTLEDPKFWTAKEKNTRNIDQYGEQDRKAAILYEYETFKAIEGEQLLDTYLRYLQVINDLKKCGYKKDNYVNDDLGYKKKAVVVTSDPLALVAEKANVNKRKEKVVIFLDYEGSGADDFSELKKITALLAKAFNRRKFYSKPTNNNLRTSSTSHSAKKKKEFVKSDEKKVEKKDDEKKRDMSKVKCYNCKKEGHFAKDCKQAKVKDYNYYKTKMLLAKKDSDEQVLLAKDQAYESSSSAEETTAKKRIEKANQQSKNLENQNKDLQDKYDVLINQVNTFKEETNEFSEQIKVLKEKNADLLAQTEVLQDKLKVKHVVIDTHVESHEKYAKLKAERYEYMKLRSLKDLEENKIKFAYDYGNLNASYVNEKINFEDDYFQEIINLDFEKIDSLFQQTSSLKPYVSNVILEKIIIDLEDEVVNLLEKEKANLETIESLKSKGFESSENAIFESENHSENDCHVDEKECDKVDNSKVISPGMFKLSVSQCVSPISMSKSSRDYKNVEIKLRRKRRKRKSLKQNDKQVNNNVSRANRDFVHFSDLYTFSSVRRPKHSDVIWKKKGPSNTSNVDLSSVSHLKLNKDVKRYSRKDLLSCNNSHLGETSSAFAYNDAMNASCNSRICDLLDDNNFFIFDDESVRISPVSKMNFRKKPCDYMIVRFKSLPKMTFKKDHLCSACEQGKINRKHHKSKTAFASNKPLFLLHMDLCGPMCVQSINGKRYVLVVVDDYSRYTWVFFLHSKDEASEIMKSLTTNVETSINEEVFHEVSESFQEKSSLSSLNDDVQQSPEEVFLPKTNTQSISINMIPNGDEASTSHNMFNERLKDAYFDAITSFHDPSNVHTFYQPYPHKKKWTKDHPLHKIIGDLKSSVRTRGQLENLCLILCLLSSIEPANVAEALSDADWNRTDESSLVIRNKARLVAVGYSQQEGIDYDETFAPVARIEAIRLFLAYAAHKDFTVFQMDVKTSFLNVILKEEVYVGQPPGFVSKQYPDHVYALDKALYGLKQAPRAWFDVLSQFLIDSGFQKGSIDTTLFIKKKGKHIMLIQIYVDDIIFGSTNPKYCTKFSDLMVKRFEMSMMGDMKFFLRLQVNQFSNGIFINQSKYILDILKIFRIENYDTVPTPMVEQAKLKLDLDRKPVNHTDYQSMIGSLMYVTLSRPDIMFATCMCSRYQANPNEHHVSAVKRIFHYLKGTINLGLWYLKDSGFNLTAYLDSDHTGCYLDQKSTSGSVQFLGDKLVCWSSKKQNYVFISTVESKYVAVFSCCAQVLWMRTQLTDYGFFYDKVPIYCDSKSAIAISCNLYEEEVKDDDDEDDDDDDNDKSKGDEDRGMDDTTNQFSVDVQDKKADVKMTDAQQEKENLKITQEQVVEYAHVMITTVGKESEGLDANFSHSSDLASKFLIFLDILPNDAKIVSPLDVHVHHEVPSIHTSTLLTISILVIPEASPTVQSEEQEFKVGNTGTPQGQEGNLGNDDVKPRKKSTSRSDWFTKPLRHQEPTDPDWNVVKTSQKGPTQNWMMTLTASTSTDKSLKDFDEFISTPIDFSSYILNGLKIENLTQEILLGPLFKLLKVTRSNYAELKYDFEECYKALSEKLDWENPEGGDYPFDLSKPLLLIIRRNRQRVRVEFFTNNDLKYLQGGILTMTYTTSTTKTKREQRKSFYAYARGKQSRGDVYSTKCILAATHVSVMRKHGYRDILLDSVVVLRYEKRSKTKNKGKLPTKMELVLEQTQQGTSYEVLVSTGRVEELIRKVKIKGERKEALLTLRQKPGQYIYCQNHKVDC</sequence>
<keyword evidence="1" id="KW-0479">Metal-binding</keyword>
<keyword evidence="1" id="KW-0862">Zinc</keyword>
<proteinExistence type="predicted"/>
<name>A0A6L2LJ96_TANCI</name>
<evidence type="ECO:0000256" key="3">
    <source>
        <dbReference type="SAM" id="MobiDB-lite"/>
    </source>
</evidence>
<gene>
    <name evidence="5" type="ORF">Tci_032223</name>
</gene>
<feature type="compositionally biased region" description="Acidic residues" evidence="3">
    <location>
        <begin position="1369"/>
        <end position="1382"/>
    </location>
</feature>
<dbReference type="SUPFAM" id="SSF56672">
    <property type="entry name" value="DNA/RNA polymerases"/>
    <property type="match status" value="1"/>
</dbReference>
<dbReference type="SUPFAM" id="SSF57756">
    <property type="entry name" value="Retrovirus zinc finger-like domains"/>
    <property type="match status" value="1"/>
</dbReference>
<dbReference type="SMART" id="SM00343">
    <property type="entry name" value="ZnF_C2HC"/>
    <property type="match status" value="1"/>
</dbReference>
<keyword evidence="2" id="KW-0175">Coiled coil</keyword>
<dbReference type="InterPro" id="IPR012337">
    <property type="entry name" value="RNaseH-like_sf"/>
</dbReference>
<accession>A0A6L2LJ96</accession>
<feature type="domain" description="CCHC-type" evidence="4">
    <location>
        <begin position="254"/>
        <end position="270"/>
    </location>
</feature>
<feature type="region of interest" description="Disordered" evidence="3">
    <location>
        <begin position="576"/>
        <end position="596"/>
    </location>
</feature>
<dbReference type="InterPro" id="IPR013103">
    <property type="entry name" value="RVT_2"/>
</dbReference>
<feature type="coiled-coil region" evidence="2">
    <location>
        <begin position="310"/>
        <end position="379"/>
    </location>
</feature>
<organism evidence="5">
    <name type="scientific">Tanacetum cinerariifolium</name>
    <name type="common">Dalmatian daisy</name>
    <name type="synonym">Chrysanthemum cinerariifolium</name>
    <dbReference type="NCBI Taxonomy" id="118510"/>
    <lineage>
        <taxon>Eukaryota</taxon>
        <taxon>Viridiplantae</taxon>
        <taxon>Streptophyta</taxon>
        <taxon>Embryophyta</taxon>
        <taxon>Tracheophyta</taxon>
        <taxon>Spermatophyta</taxon>
        <taxon>Magnoliopsida</taxon>
        <taxon>eudicotyledons</taxon>
        <taxon>Gunneridae</taxon>
        <taxon>Pentapetalae</taxon>
        <taxon>asterids</taxon>
        <taxon>campanulids</taxon>
        <taxon>Asterales</taxon>
        <taxon>Asteraceae</taxon>
        <taxon>Asteroideae</taxon>
        <taxon>Anthemideae</taxon>
        <taxon>Anthemidinae</taxon>
        <taxon>Tanacetum</taxon>
    </lineage>
</organism>
<dbReference type="Gene3D" id="4.10.60.10">
    <property type="entry name" value="Zinc finger, CCHC-type"/>
    <property type="match status" value="1"/>
</dbReference>
<feature type="region of interest" description="Disordered" evidence="3">
    <location>
        <begin position="1511"/>
        <end position="1567"/>
    </location>
</feature>
<evidence type="ECO:0000259" key="4">
    <source>
        <dbReference type="PROSITE" id="PS50158"/>
    </source>
</evidence>
<keyword evidence="1" id="KW-0863">Zinc-finger</keyword>
<feature type="compositionally biased region" description="Polar residues" evidence="3">
    <location>
        <begin position="1521"/>
        <end position="1531"/>
    </location>
</feature>
<dbReference type="Pfam" id="PF00098">
    <property type="entry name" value="zf-CCHC"/>
    <property type="match status" value="1"/>
</dbReference>
<feature type="compositionally biased region" description="Basic and acidic residues" evidence="3">
    <location>
        <begin position="1383"/>
        <end position="1394"/>
    </location>
</feature>
<feature type="region of interest" description="Disordered" evidence="3">
    <location>
        <begin position="212"/>
        <end position="246"/>
    </location>
</feature>
<dbReference type="PANTHER" id="PTHR11439:SF495">
    <property type="entry name" value="REVERSE TRANSCRIPTASE, RNA-DEPENDENT DNA POLYMERASE-RELATED"/>
    <property type="match status" value="1"/>
</dbReference>
<dbReference type="GO" id="GO:0003676">
    <property type="term" value="F:nucleic acid binding"/>
    <property type="evidence" value="ECO:0007669"/>
    <property type="project" value="InterPro"/>
</dbReference>
<evidence type="ECO:0000256" key="2">
    <source>
        <dbReference type="SAM" id="Coils"/>
    </source>
</evidence>
<reference evidence="5" key="1">
    <citation type="journal article" date="2019" name="Sci. Rep.">
        <title>Draft genome of Tanacetum cinerariifolium, the natural source of mosquito coil.</title>
        <authorList>
            <person name="Yamashiro T."/>
            <person name="Shiraishi A."/>
            <person name="Satake H."/>
            <person name="Nakayama K."/>
        </authorList>
    </citation>
    <scope>NUCLEOTIDE SEQUENCE</scope>
</reference>
<dbReference type="PANTHER" id="PTHR11439">
    <property type="entry name" value="GAG-POL-RELATED RETROTRANSPOSON"/>
    <property type="match status" value="1"/>
</dbReference>
<dbReference type="Gene3D" id="3.30.420.10">
    <property type="entry name" value="Ribonuclease H-like superfamily/Ribonuclease H"/>
    <property type="match status" value="1"/>
</dbReference>
<feature type="compositionally biased region" description="Basic and acidic residues" evidence="3">
    <location>
        <begin position="231"/>
        <end position="246"/>
    </location>
</feature>
<feature type="compositionally biased region" description="Basic residues" evidence="3">
    <location>
        <begin position="576"/>
        <end position="585"/>
    </location>
</feature>
<dbReference type="InterPro" id="IPR043502">
    <property type="entry name" value="DNA/RNA_pol_sf"/>
</dbReference>
<dbReference type="PROSITE" id="PS50158">
    <property type="entry name" value="ZF_CCHC"/>
    <property type="match status" value="1"/>
</dbReference>
<dbReference type="InterPro" id="IPR036397">
    <property type="entry name" value="RNaseH_sf"/>
</dbReference>
<dbReference type="EMBL" id="BKCJ010004305">
    <property type="protein sequence ID" value="GEU60245.1"/>
    <property type="molecule type" value="Genomic_DNA"/>
</dbReference>
<dbReference type="GO" id="GO:0008270">
    <property type="term" value="F:zinc ion binding"/>
    <property type="evidence" value="ECO:0007669"/>
    <property type="project" value="UniProtKB-KW"/>
</dbReference>
<feature type="region of interest" description="Disordered" evidence="3">
    <location>
        <begin position="1369"/>
        <end position="1399"/>
    </location>
</feature>
<evidence type="ECO:0000256" key="1">
    <source>
        <dbReference type="PROSITE-ProRule" id="PRU00047"/>
    </source>
</evidence>
<dbReference type="InterPro" id="IPR001878">
    <property type="entry name" value="Znf_CCHC"/>
</dbReference>
<dbReference type="CDD" id="cd09272">
    <property type="entry name" value="RNase_HI_RT_Ty1"/>
    <property type="match status" value="1"/>
</dbReference>
<dbReference type="InterPro" id="IPR036875">
    <property type="entry name" value="Znf_CCHC_sf"/>
</dbReference>
<evidence type="ECO:0000313" key="5">
    <source>
        <dbReference type="EMBL" id="GEU60245.1"/>
    </source>
</evidence>
<protein>
    <recommendedName>
        <fullName evidence="4">CCHC-type domain-containing protein</fullName>
    </recommendedName>
</protein>
<dbReference type="SUPFAM" id="SSF53098">
    <property type="entry name" value="Ribonuclease H-like"/>
    <property type="match status" value="1"/>
</dbReference>
<comment type="caution">
    <text evidence="5">The sequence shown here is derived from an EMBL/GenBank/DDBJ whole genome shotgun (WGS) entry which is preliminary data.</text>
</comment>
<dbReference type="Pfam" id="PF07727">
    <property type="entry name" value="RVT_2"/>
    <property type="match status" value="1"/>
</dbReference>